<comment type="caution">
    <text evidence="3">The sequence shown here is derived from an EMBL/GenBank/DDBJ whole genome shotgun (WGS) entry which is preliminary data.</text>
</comment>
<dbReference type="EMBL" id="AFRT01000087">
    <property type="protein sequence ID" value="ELU45392.1"/>
    <property type="molecule type" value="Genomic_DNA"/>
</dbReference>
<evidence type="ECO:0000259" key="2">
    <source>
        <dbReference type="PROSITE" id="PS50097"/>
    </source>
</evidence>
<evidence type="ECO:0000313" key="4">
    <source>
        <dbReference type="Proteomes" id="UP000011668"/>
    </source>
</evidence>
<feature type="domain" description="BTB" evidence="2">
    <location>
        <begin position="414"/>
        <end position="496"/>
    </location>
</feature>
<feature type="region of interest" description="Disordered" evidence="1">
    <location>
        <begin position="274"/>
        <end position="326"/>
    </location>
</feature>
<feature type="compositionally biased region" description="Pro residues" evidence="1">
    <location>
        <begin position="302"/>
        <end position="313"/>
    </location>
</feature>
<feature type="compositionally biased region" description="Polar residues" evidence="1">
    <location>
        <begin position="562"/>
        <end position="580"/>
    </location>
</feature>
<evidence type="ECO:0000313" key="3">
    <source>
        <dbReference type="EMBL" id="ELU45392.1"/>
    </source>
</evidence>
<proteinExistence type="predicted"/>
<dbReference type="SUPFAM" id="SSF51735">
    <property type="entry name" value="NAD(P)-binding Rossmann-fold domains"/>
    <property type="match status" value="1"/>
</dbReference>
<name>L8X8H9_THACA</name>
<dbReference type="Gene3D" id="3.40.50.720">
    <property type="entry name" value="NAD(P)-binding Rossmann-like Domain"/>
    <property type="match status" value="1"/>
</dbReference>
<gene>
    <name evidence="3" type="ORF">AG1IA_00573</name>
</gene>
<feature type="region of interest" description="Disordered" evidence="1">
    <location>
        <begin position="543"/>
        <end position="605"/>
    </location>
</feature>
<keyword evidence="4" id="KW-1185">Reference proteome</keyword>
<accession>L8X8H9</accession>
<protein>
    <recommendedName>
        <fullName evidence="2">BTB domain-containing protein</fullName>
    </recommendedName>
</protein>
<dbReference type="HOGENOM" id="CLU_442258_0_0_1"/>
<sequence>MISLKLLTTHLKPVGGDPGRQMTGRIADWVCVGIAVKHMAASLAVEWAKSGIRVNALRSVCCNLALAKTNSIVTTLSLSNSPGYMLTSLTRTILDKNEELKVSCGAHRLGEVQNSHYDRQNTWVNLTPMGRMGEPEDLKVSGNCRRVLSRLTRMGLGGGHLPCERGIGIHERDRVARRWSIHMHLNSAIRMDNSNDRGDKGGWYLEDNSSAVRLSPTDRNRLLILGGLVGALLSQSHNNNTVLWGTRCLLGRPKTAKGVNLSFSLVPAMMANPLPPPHIPGQSAFQLPTPRPSPSSSDDRPPCTPDHPPPQQPPQHSASVGPISPATGLPDALAHIPIDYIIDRLRSMAPYYWHRPETTNCTIIVPTEPVRMFSRVANGHSAIAGTSSSGPLGAIRDSRRSSAPNAGARQPIRVRLHQDYLTAQSALFRNLFSHSTITHLDPASAGSRPLFTFSSLRHPRMTGPAHNPTVLLPVPDHASFALLVHYLYFGDTRTIENALRTGTITWEGCVRNVEYLGLRDEIKRFLGRWWRLWIAGGGQRHVRRRATDSVEEEEEEEDGNEPSGSTGAGSSQQRGLQTVLDTADQEAEGREYTRTSTKVHTGQGLVDADELAAMLERV</sequence>
<dbReference type="InterPro" id="IPR036291">
    <property type="entry name" value="NAD(P)-bd_dom_sf"/>
</dbReference>
<organism evidence="3 4">
    <name type="scientific">Thanatephorus cucumeris (strain AG1-IA)</name>
    <name type="common">Rice sheath blight fungus</name>
    <name type="synonym">Rhizoctonia solani</name>
    <dbReference type="NCBI Taxonomy" id="983506"/>
    <lineage>
        <taxon>Eukaryota</taxon>
        <taxon>Fungi</taxon>
        <taxon>Dikarya</taxon>
        <taxon>Basidiomycota</taxon>
        <taxon>Agaricomycotina</taxon>
        <taxon>Agaricomycetes</taxon>
        <taxon>Cantharellales</taxon>
        <taxon>Ceratobasidiaceae</taxon>
        <taxon>Rhizoctonia</taxon>
        <taxon>Rhizoctonia solani AG-1</taxon>
    </lineage>
</organism>
<dbReference type="PROSITE" id="PS50097">
    <property type="entry name" value="BTB"/>
    <property type="match status" value="1"/>
</dbReference>
<dbReference type="OrthoDB" id="5325318at2759"/>
<dbReference type="Proteomes" id="UP000011668">
    <property type="component" value="Unassembled WGS sequence"/>
</dbReference>
<reference evidence="3 4" key="1">
    <citation type="journal article" date="2013" name="Nat. Commun.">
        <title>The evolution and pathogenic mechanisms of the rice sheath blight pathogen.</title>
        <authorList>
            <person name="Zheng A."/>
            <person name="Lin R."/>
            <person name="Xu L."/>
            <person name="Qin P."/>
            <person name="Tang C."/>
            <person name="Ai P."/>
            <person name="Zhang D."/>
            <person name="Liu Y."/>
            <person name="Sun Z."/>
            <person name="Feng H."/>
            <person name="Wang Y."/>
            <person name="Chen Y."/>
            <person name="Liang X."/>
            <person name="Fu R."/>
            <person name="Li Q."/>
            <person name="Zhang J."/>
            <person name="Yu X."/>
            <person name="Xie Z."/>
            <person name="Ding L."/>
            <person name="Guan P."/>
            <person name="Tang J."/>
            <person name="Liang Y."/>
            <person name="Wang S."/>
            <person name="Deng Q."/>
            <person name="Li S."/>
            <person name="Zhu J."/>
            <person name="Wang L."/>
            <person name="Liu H."/>
            <person name="Li P."/>
        </authorList>
    </citation>
    <scope>NUCLEOTIDE SEQUENCE [LARGE SCALE GENOMIC DNA]</scope>
    <source>
        <strain evidence="4">AG-1 IA</strain>
    </source>
</reference>
<dbReference type="InterPro" id="IPR000210">
    <property type="entry name" value="BTB/POZ_dom"/>
</dbReference>
<dbReference type="AlphaFoldDB" id="L8X8H9"/>
<evidence type="ECO:0000256" key="1">
    <source>
        <dbReference type="SAM" id="MobiDB-lite"/>
    </source>
</evidence>
<feature type="compositionally biased region" description="Acidic residues" evidence="1">
    <location>
        <begin position="549"/>
        <end position="560"/>
    </location>
</feature>